<comment type="similarity">
    <text evidence="6 7">Belongs to the FliO/MopB family.</text>
</comment>
<keyword evidence="8" id="KW-0966">Cell projection</keyword>
<comment type="caution">
    <text evidence="8">The sequence shown here is derived from an EMBL/GenBank/DDBJ whole genome shotgun (WGS) entry which is preliminary data.</text>
</comment>
<evidence type="ECO:0000313" key="8">
    <source>
        <dbReference type="EMBL" id="MRG99866.1"/>
    </source>
</evidence>
<evidence type="ECO:0000313" key="11">
    <source>
        <dbReference type="Proteomes" id="UP000439314"/>
    </source>
</evidence>
<keyword evidence="5 7" id="KW-0975">Bacterial flagellum</keyword>
<name>A0A6N7Q9G9_9XANT</name>
<evidence type="ECO:0000256" key="3">
    <source>
        <dbReference type="ARBA" id="ARBA00022989"/>
    </source>
</evidence>
<keyword evidence="10" id="KW-1185">Reference proteome</keyword>
<keyword evidence="8" id="KW-0282">Flagellum</keyword>
<dbReference type="InterPro" id="IPR022781">
    <property type="entry name" value="Flagellar_biosynth_FliO"/>
</dbReference>
<dbReference type="GO" id="GO:0044781">
    <property type="term" value="P:bacterial-type flagellum organization"/>
    <property type="evidence" value="ECO:0007669"/>
    <property type="project" value="UniProtKB-UniRule"/>
</dbReference>
<dbReference type="InterPro" id="IPR052205">
    <property type="entry name" value="FliO/MopB"/>
</dbReference>
<keyword evidence="2 7" id="KW-0812">Transmembrane</keyword>
<reference evidence="10 11" key="1">
    <citation type="submission" date="2019-11" db="EMBL/GenBank/DDBJ databases">
        <title>First report of rice panicle blight caused by Xanthomonas sp. in Iran.</title>
        <authorList>
            <person name="Mirghasempour S.A."/>
            <person name="Huang S."/>
            <person name="Brady C.L."/>
            <person name="Studholme D.J."/>
        </authorList>
    </citation>
    <scope>NUCLEOTIDE SEQUENCE [LARGE SCALE GENOMIC DNA]</scope>
    <source>
        <strain evidence="8 11">ASD011</strain>
        <strain evidence="10">SAM114</strain>
    </source>
</reference>
<evidence type="ECO:0000256" key="6">
    <source>
        <dbReference type="ARBA" id="ARBA00037937"/>
    </source>
</evidence>
<dbReference type="AlphaFoldDB" id="A0A6N7Q9G9"/>
<dbReference type="Pfam" id="PF04347">
    <property type="entry name" value="FliO"/>
    <property type="match status" value="1"/>
</dbReference>
<evidence type="ECO:0000256" key="1">
    <source>
        <dbReference type="ARBA" id="ARBA00022475"/>
    </source>
</evidence>
<gene>
    <name evidence="8" type="primary">fliO</name>
    <name evidence="8" type="ORF">GIY21_06125</name>
    <name evidence="9" type="ORF">GIY22_06115</name>
</gene>
<dbReference type="EMBL" id="WJPM01000003">
    <property type="protein sequence ID" value="MRH74198.1"/>
    <property type="molecule type" value="Genomic_DNA"/>
</dbReference>
<proteinExistence type="inferred from homology"/>
<sequence length="142" mass="14716">MSLLLAVAAQAATQTARHGTGVGNAAPSAPSLLGAVFALLLVLGLILAMAWVLKRLPGSGFRPAQGLRVVASLAVGAKERVVVVEVNGEQLLLGVSPGGVRTLHQLPEPLPQAPAPTLPSIKPFKQLPDFAQLLAQKLRKDK</sequence>
<comment type="subcellular location">
    <subcellularLocation>
        <location evidence="7">Cell membrane</location>
    </subcellularLocation>
    <subcellularLocation>
        <location evidence="7">Bacterial flagellum basal body</location>
    </subcellularLocation>
</comment>
<organism evidence="8 11">
    <name type="scientific">Xanthomonas sontii</name>
    <dbReference type="NCBI Taxonomy" id="2650745"/>
    <lineage>
        <taxon>Bacteria</taxon>
        <taxon>Pseudomonadati</taxon>
        <taxon>Pseudomonadota</taxon>
        <taxon>Gammaproteobacteria</taxon>
        <taxon>Lysobacterales</taxon>
        <taxon>Lysobacteraceae</taxon>
        <taxon>Xanthomonas</taxon>
    </lineage>
</organism>
<evidence type="ECO:0000256" key="5">
    <source>
        <dbReference type="ARBA" id="ARBA00023143"/>
    </source>
</evidence>
<evidence type="ECO:0000313" key="10">
    <source>
        <dbReference type="Proteomes" id="UP000437931"/>
    </source>
</evidence>
<dbReference type="NCBIfam" id="TIGR03500">
    <property type="entry name" value="FliO_TIGR"/>
    <property type="match status" value="1"/>
</dbReference>
<dbReference type="Proteomes" id="UP000439314">
    <property type="component" value="Unassembled WGS sequence"/>
</dbReference>
<reference evidence="9" key="2">
    <citation type="journal article" date="2020" name="Plant Dis.">
        <title>A Grain Rot of Rice in Iran Caused by a Xanthomonas Strain Closely Related to X. sacchari.</title>
        <authorList>
            <person name="Mirghasempour S.A."/>
            <person name="Huang S."/>
            <person name="Studholme D.J."/>
            <person name="Brady C.L."/>
        </authorList>
    </citation>
    <scope>NUCLEOTIDE SEQUENCE</scope>
    <source>
        <strain evidence="9">SAM114</strain>
    </source>
</reference>
<evidence type="ECO:0000313" key="9">
    <source>
        <dbReference type="EMBL" id="MRH74198.1"/>
    </source>
</evidence>
<dbReference type="RefSeq" id="WP_150411290.1">
    <property type="nucleotide sequence ID" value="NZ_NMPO01000162.1"/>
</dbReference>
<keyword evidence="4 7" id="KW-0472">Membrane</keyword>
<evidence type="ECO:0000256" key="2">
    <source>
        <dbReference type="ARBA" id="ARBA00022692"/>
    </source>
</evidence>
<feature type="transmembrane region" description="Helical" evidence="7">
    <location>
        <begin position="35"/>
        <end position="53"/>
    </location>
</feature>
<evidence type="ECO:0000256" key="7">
    <source>
        <dbReference type="RuleBase" id="RU362064"/>
    </source>
</evidence>
<dbReference type="EMBL" id="WJPN01000003">
    <property type="protein sequence ID" value="MRG99866.1"/>
    <property type="molecule type" value="Genomic_DNA"/>
</dbReference>
<dbReference type="PANTHER" id="PTHR38766:SF1">
    <property type="entry name" value="FLAGELLAR PROTEIN FLIO"/>
    <property type="match status" value="1"/>
</dbReference>
<evidence type="ECO:0000256" key="4">
    <source>
        <dbReference type="ARBA" id="ARBA00023136"/>
    </source>
</evidence>
<dbReference type="GO" id="GO:0005886">
    <property type="term" value="C:plasma membrane"/>
    <property type="evidence" value="ECO:0007669"/>
    <property type="project" value="UniProtKB-SubCell"/>
</dbReference>
<keyword evidence="3 7" id="KW-1133">Transmembrane helix</keyword>
<dbReference type="PANTHER" id="PTHR38766">
    <property type="entry name" value="FLAGELLAR PROTEIN FLIO"/>
    <property type="match status" value="1"/>
</dbReference>
<accession>A0A6N7Q9G9</accession>
<dbReference type="Proteomes" id="UP000437931">
    <property type="component" value="Unassembled WGS sequence"/>
</dbReference>
<keyword evidence="8" id="KW-0969">Cilium</keyword>
<dbReference type="GO" id="GO:0009425">
    <property type="term" value="C:bacterial-type flagellum basal body"/>
    <property type="evidence" value="ECO:0007669"/>
    <property type="project" value="UniProtKB-SubCell"/>
</dbReference>
<protein>
    <recommendedName>
        <fullName evidence="7">Flagellar protein</fullName>
    </recommendedName>
</protein>
<keyword evidence="1 7" id="KW-1003">Cell membrane</keyword>